<keyword evidence="2" id="KW-1185">Reference proteome</keyword>
<protein>
    <submittedName>
        <fullName evidence="1">RING-H2 finger protein ATL69</fullName>
    </submittedName>
</protein>
<comment type="caution">
    <text evidence="1">The sequence shown here is derived from an EMBL/GenBank/DDBJ whole genome shotgun (WGS) entry which is preliminary data.</text>
</comment>
<accession>A0ACC0IVE4</accession>
<dbReference type="EMBL" id="CM045758">
    <property type="protein sequence ID" value="KAI8029834.1"/>
    <property type="molecule type" value="Genomic_DNA"/>
</dbReference>
<evidence type="ECO:0000313" key="1">
    <source>
        <dbReference type="EMBL" id="KAI8029834.1"/>
    </source>
</evidence>
<reference evidence="1 2" key="1">
    <citation type="journal article" date="2022" name="Plant J.">
        <title>Chromosome-level genome of Camellia lanceoleosa provides a valuable resource for understanding genome evolution and self-incompatibility.</title>
        <authorList>
            <person name="Gong W."/>
            <person name="Xiao S."/>
            <person name="Wang L."/>
            <person name="Liao Z."/>
            <person name="Chang Y."/>
            <person name="Mo W."/>
            <person name="Hu G."/>
            <person name="Li W."/>
            <person name="Zhao G."/>
            <person name="Zhu H."/>
            <person name="Hu X."/>
            <person name="Ji K."/>
            <person name="Xiang X."/>
            <person name="Song Q."/>
            <person name="Yuan D."/>
            <person name="Jin S."/>
            <person name="Zhang L."/>
        </authorList>
    </citation>
    <scope>NUCLEOTIDE SEQUENCE [LARGE SCALE GENOMIC DNA]</scope>
    <source>
        <strain evidence="1">SQ_2022a</strain>
    </source>
</reference>
<evidence type="ECO:0000313" key="2">
    <source>
        <dbReference type="Proteomes" id="UP001060215"/>
    </source>
</evidence>
<sequence>MLTVGLLCFICGRVVKSYVRRHGSVAEFAFAPQPTTIDIAGLDEPTIESFPKAVLSESRRLPKPDYNICPICLSEYRTMETLRRILECQHYFHADCIDEWLRLTPTCPVCRNSHKLYFFFFFGSPSFVS</sequence>
<gene>
    <name evidence="1" type="ORF">LOK49_LG01G01702</name>
</gene>
<proteinExistence type="predicted"/>
<organism evidence="1 2">
    <name type="scientific">Camellia lanceoleosa</name>
    <dbReference type="NCBI Taxonomy" id="1840588"/>
    <lineage>
        <taxon>Eukaryota</taxon>
        <taxon>Viridiplantae</taxon>
        <taxon>Streptophyta</taxon>
        <taxon>Embryophyta</taxon>
        <taxon>Tracheophyta</taxon>
        <taxon>Spermatophyta</taxon>
        <taxon>Magnoliopsida</taxon>
        <taxon>eudicotyledons</taxon>
        <taxon>Gunneridae</taxon>
        <taxon>Pentapetalae</taxon>
        <taxon>asterids</taxon>
        <taxon>Ericales</taxon>
        <taxon>Theaceae</taxon>
        <taxon>Camellia</taxon>
    </lineage>
</organism>
<name>A0ACC0IVE4_9ERIC</name>
<dbReference type="Proteomes" id="UP001060215">
    <property type="component" value="Chromosome 1"/>
</dbReference>